<accession>A0A3G9JAF9</accession>
<organism evidence="10 11">
    <name type="scientific">Intestinibaculum porci</name>
    <dbReference type="NCBI Taxonomy" id="2487118"/>
    <lineage>
        <taxon>Bacteria</taxon>
        <taxon>Bacillati</taxon>
        <taxon>Bacillota</taxon>
        <taxon>Erysipelotrichia</taxon>
        <taxon>Erysipelotrichales</taxon>
        <taxon>Erysipelotrichaceae</taxon>
        <taxon>Intestinibaculum</taxon>
    </lineage>
</organism>
<dbReference type="InterPro" id="IPR005672">
    <property type="entry name" value="Phosphate_PstA"/>
</dbReference>
<evidence type="ECO:0000256" key="7">
    <source>
        <dbReference type="ARBA" id="ARBA00023136"/>
    </source>
</evidence>
<dbReference type="RefSeq" id="WP_179951181.1">
    <property type="nucleotide sequence ID" value="NZ_AP019309.1"/>
</dbReference>
<evidence type="ECO:0000256" key="4">
    <source>
        <dbReference type="ARBA" id="ARBA00022475"/>
    </source>
</evidence>
<comment type="subcellular location">
    <subcellularLocation>
        <location evidence="1 8">Cell membrane</location>
        <topology evidence="1 8">Multi-pass membrane protein</topology>
    </subcellularLocation>
</comment>
<dbReference type="Gene3D" id="1.10.3720.10">
    <property type="entry name" value="MetI-like"/>
    <property type="match status" value="1"/>
</dbReference>
<name>A0A3G9JAF9_9FIRM</name>
<gene>
    <name evidence="10" type="primary">pstA</name>
    <name evidence="10" type="ORF">SG0102_02990</name>
</gene>
<feature type="transmembrane region" description="Helical" evidence="8">
    <location>
        <begin position="117"/>
        <end position="135"/>
    </location>
</feature>
<dbReference type="GO" id="GO:0035435">
    <property type="term" value="P:phosphate ion transmembrane transport"/>
    <property type="evidence" value="ECO:0007669"/>
    <property type="project" value="InterPro"/>
</dbReference>
<evidence type="ECO:0000313" key="11">
    <source>
        <dbReference type="Proteomes" id="UP000268059"/>
    </source>
</evidence>
<evidence type="ECO:0000256" key="8">
    <source>
        <dbReference type="RuleBase" id="RU363043"/>
    </source>
</evidence>
<keyword evidence="11" id="KW-1185">Reference proteome</keyword>
<proteinExistence type="inferred from homology"/>
<feature type="transmembrane region" description="Helical" evidence="8">
    <location>
        <begin position="258"/>
        <end position="281"/>
    </location>
</feature>
<evidence type="ECO:0000256" key="5">
    <source>
        <dbReference type="ARBA" id="ARBA00022692"/>
    </source>
</evidence>
<dbReference type="AlphaFoldDB" id="A0A3G9JAF9"/>
<dbReference type="PROSITE" id="PS50928">
    <property type="entry name" value="ABC_TM1"/>
    <property type="match status" value="1"/>
</dbReference>
<feature type="transmembrane region" description="Helical" evidence="8">
    <location>
        <begin position="69"/>
        <end position="97"/>
    </location>
</feature>
<protein>
    <recommendedName>
        <fullName evidence="8">Phosphate transport system permease protein PstA</fullName>
    </recommendedName>
</protein>
<dbReference type="InParanoid" id="A0A3G9JAF9"/>
<keyword evidence="6 8" id="KW-1133">Transmembrane helix</keyword>
<keyword evidence="5 8" id="KW-0812">Transmembrane</keyword>
<dbReference type="InterPro" id="IPR000515">
    <property type="entry name" value="MetI-like"/>
</dbReference>
<evidence type="ECO:0000313" key="10">
    <source>
        <dbReference type="EMBL" id="BBH25365.1"/>
    </source>
</evidence>
<comment type="similarity">
    <text evidence="2 8">Belongs to the binding-protein-dependent transport system permease family. CysTW subfamily.</text>
</comment>
<dbReference type="GO" id="GO:0005315">
    <property type="term" value="F:phosphate transmembrane transporter activity"/>
    <property type="evidence" value="ECO:0007669"/>
    <property type="project" value="InterPro"/>
</dbReference>
<dbReference type="NCBIfam" id="TIGR00974">
    <property type="entry name" value="3a0107s02c"/>
    <property type="match status" value="1"/>
</dbReference>
<dbReference type="FunCoup" id="A0A3G9JAF9">
    <property type="interactions" value="227"/>
</dbReference>
<dbReference type="PANTHER" id="PTHR43470:SF3">
    <property type="entry name" value="PHOSPHATE TRANSPORT SYSTEM PERMEASE PROTEIN PSTA-RELATED"/>
    <property type="match status" value="1"/>
</dbReference>
<dbReference type="Proteomes" id="UP000268059">
    <property type="component" value="Chromosome"/>
</dbReference>
<dbReference type="SUPFAM" id="SSF161098">
    <property type="entry name" value="MetI-like"/>
    <property type="match status" value="1"/>
</dbReference>
<sequence length="291" mass="31886">MESSQHTTLMQKHARPSDVIMKSLIYLCAILSCALVVFIIIYVFAKAIPHFKFSNLLVAQSKLFHPNGLLGSLINTLYIIIGTLLLACPIGIGGAIYLNEYANNKKVVNVITFTSEVLSGIPSIIFGLFGMICFGQLLQLQYSILTGCLTLTLLILPIIIRNTQTALECVPKSYREAAQGMGSTKWYMIRTVILPSAIPGILTGVILAMGRIIAESAALLFTAGSGYFMPRGFFSHLFESGGTLTIDLYMRMSNAQYGQAFVIGMILIIIILLMNALAKWISTKFDVNKVK</sequence>
<evidence type="ECO:0000259" key="9">
    <source>
        <dbReference type="PROSITE" id="PS50928"/>
    </source>
</evidence>
<feature type="transmembrane region" description="Helical" evidence="8">
    <location>
        <begin position="187"/>
        <end position="210"/>
    </location>
</feature>
<feature type="transmembrane region" description="Helical" evidence="8">
    <location>
        <begin position="142"/>
        <end position="160"/>
    </location>
</feature>
<evidence type="ECO:0000256" key="3">
    <source>
        <dbReference type="ARBA" id="ARBA00022448"/>
    </source>
</evidence>
<evidence type="ECO:0000256" key="1">
    <source>
        <dbReference type="ARBA" id="ARBA00004651"/>
    </source>
</evidence>
<dbReference type="CDD" id="cd06261">
    <property type="entry name" value="TM_PBP2"/>
    <property type="match status" value="1"/>
</dbReference>
<reference evidence="10 11" key="1">
    <citation type="submission" date="2018-11" db="EMBL/GenBank/DDBJ databases">
        <title>Novel Erysipelotrichaceae bacterium isolated from small intestine of a swine.</title>
        <authorList>
            <person name="Kim J.S."/>
            <person name="Choe H."/>
            <person name="Lee Y.R."/>
            <person name="Kim K.M."/>
            <person name="Park D.S."/>
        </authorList>
    </citation>
    <scope>NUCLEOTIDE SEQUENCE [LARGE SCALE GENOMIC DNA]</scope>
    <source>
        <strain evidence="10 11">SG0102</strain>
    </source>
</reference>
<feature type="transmembrane region" description="Helical" evidence="8">
    <location>
        <begin position="24"/>
        <end position="48"/>
    </location>
</feature>
<feature type="domain" description="ABC transmembrane type-1" evidence="9">
    <location>
        <begin position="73"/>
        <end position="278"/>
    </location>
</feature>
<evidence type="ECO:0000256" key="2">
    <source>
        <dbReference type="ARBA" id="ARBA00007069"/>
    </source>
</evidence>
<dbReference type="KEGG" id="ebm:SG0102_02990"/>
<keyword evidence="4 8" id="KW-1003">Cell membrane</keyword>
<dbReference type="GO" id="GO:0005886">
    <property type="term" value="C:plasma membrane"/>
    <property type="evidence" value="ECO:0007669"/>
    <property type="project" value="UniProtKB-SubCell"/>
</dbReference>
<evidence type="ECO:0000256" key="6">
    <source>
        <dbReference type="ARBA" id="ARBA00022989"/>
    </source>
</evidence>
<dbReference type="PANTHER" id="PTHR43470">
    <property type="entry name" value="PHOSPHATE TRANSPORT SYSTEM PERMEASE PROTEIN PSTA-RELATED"/>
    <property type="match status" value="1"/>
</dbReference>
<dbReference type="Pfam" id="PF00528">
    <property type="entry name" value="BPD_transp_1"/>
    <property type="match status" value="1"/>
</dbReference>
<dbReference type="InterPro" id="IPR035906">
    <property type="entry name" value="MetI-like_sf"/>
</dbReference>
<keyword evidence="3" id="KW-0813">Transport</keyword>
<keyword evidence="7 8" id="KW-0472">Membrane</keyword>
<dbReference type="EMBL" id="AP019309">
    <property type="protein sequence ID" value="BBH25365.1"/>
    <property type="molecule type" value="Genomic_DNA"/>
</dbReference>